<dbReference type="RefSeq" id="WP_100340755.1">
    <property type="nucleotide sequence ID" value="NZ_PGFJ01000001.1"/>
</dbReference>
<comment type="caution">
    <text evidence="2">The sequence shown here is derived from an EMBL/GenBank/DDBJ whole genome shotgun (WGS) entry which is preliminary data.</text>
</comment>
<keyword evidence="3" id="KW-1185">Reference proteome</keyword>
<organism evidence="2 3">
    <name type="scientific">Mucilaginibacter auburnensis</name>
    <dbReference type="NCBI Taxonomy" id="1457233"/>
    <lineage>
        <taxon>Bacteria</taxon>
        <taxon>Pseudomonadati</taxon>
        <taxon>Bacteroidota</taxon>
        <taxon>Sphingobacteriia</taxon>
        <taxon>Sphingobacteriales</taxon>
        <taxon>Sphingobacteriaceae</taxon>
        <taxon>Mucilaginibacter</taxon>
    </lineage>
</organism>
<evidence type="ECO:0000313" key="2">
    <source>
        <dbReference type="EMBL" id="PJJ84568.1"/>
    </source>
</evidence>
<proteinExistence type="predicted"/>
<protein>
    <submittedName>
        <fullName evidence="2">Uncharacterized protein DUF2809</fullName>
    </submittedName>
</protein>
<feature type="transmembrane region" description="Helical" evidence="1">
    <location>
        <begin position="29"/>
        <end position="51"/>
    </location>
</feature>
<dbReference type="AlphaFoldDB" id="A0A2H9VUT7"/>
<evidence type="ECO:0000313" key="3">
    <source>
        <dbReference type="Proteomes" id="UP000242687"/>
    </source>
</evidence>
<gene>
    <name evidence="2" type="ORF">CLV57_1581</name>
</gene>
<keyword evidence="1" id="KW-1133">Transmembrane helix</keyword>
<accession>A0A2H9VUT7</accession>
<name>A0A2H9VUT7_9SPHI</name>
<feature type="transmembrane region" description="Helical" evidence="1">
    <location>
        <begin position="88"/>
        <end position="114"/>
    </location>
</feature>
<keyword evidence="1" id="KW-0472">Membrane</keyword>
<reference evidence="2 3" key="1">
    <citation type="submission" date="2017-11" db="EMBL/GenBank/DDBJ databases">
        <title>Genomic Encyclopedia of Archaeal and Bacterial Type Strains, Phase II (KMG-II): From Individual Species to Whole Genera.</title>
        <authorList>
            <person name="Goeker M."/>
        </authorList>
    </citation>
    <scope>NUCLEOTIDE SEQUENCE [LARGE SCALE GENOMIC DNA]</scope>
    <source>
        <strain evidence="2 3">DSM 28175</strain>
    </source>
</reference>
<evidence type="ECO:0000256" key="1">
    <source>
        <dbReference type="SAM" id="Phobius"/>
    </source>
</evidence>
<dbReference type="Proteomes" id="UP000242687">
    <property type="component" value="Unassembled WGS sequence"/>
</dbReference>
<sequence length="133" mass="15127">MYFNIRYFLLSVILFLTEAYIATYVHDAFIRPFFGDLLVVILIYCAVKAFINMPVVKVTLLVLAFAYSIELSQYFHIVQTLGLEHSKIATTIIGSYFSFIDILMYTAGAVAIIATEKTAQKLKRHETVTEQQA</sequence>
<dbReference type="InterPro" id="IPR021257">
    <property type="entry name" value="DUF2809"/>
</dbReference>
<feature type="transmembrane region" description="Helical" evidence="1">
    <location>
        <begin position="58"/>
        <end position="76"/>
    </location>
</feature>
<keyword evidence="1" id="KW-0812">Transmembrane</keyword>
<dbReference type="Pfam" id="PF10990">
    <property type="entry name" value="DUF2809"/>
    <property type="match status" value="1"/>
</dbReference>
<dbReference type="OrthoDB" id="5360192at2"/>
<dbReference type="EMBL" id="PGFJ01000001">
    <property type="protein sequence ID" value="PJJ84568.1"/>
    <property type="molecule type" value="Genomic_DNA"/>
</dbReference>